<keyword evidence="2" id="KW-1185">Reference proteome</keyword>
<dbReference type="AlphaFoldDB" id="A0A4Z2JB18"/>
<accession>A0A4Z2JB18</accession>
<comment type="caution">
    <text evidence="1">The sequence shown here is derived from an EMBL/GenBank/DDBJ whole genome shotgun (WGS) entry which is preliminary data.</text>
</comment>
<dbReference type="EMBL" id="SRLO01000011">
    <property type="protein sequence ID" value="TNN87399.1"/>
    <property type="molecule type" value="Genomic_DNA"/>
</dbReference>
<proteinExistence type="predicted"/>
<sequence>MVAKRTNQFDSDLPCFRLPRKFTEYVHYVTHQGNSIPMYESLQFSVRLLSLSKVALSEVS</sequence>
<evidence type="ECO:0000313" key="1">
    <source>
        <dbReference type="EMBL" id="TNN87399.1"/>
    </source>
</evidence>
<protein>
    <submittedName>
        <fullName evidence="1">Uncharacterized protein</fullName>
    </submittedName>
</protein>
<gene>
    <name evidence="1" type="ORF">EYF80_002600</name>
</gene>
<name>A0A4Z2JB18_9TELE</name>
<dbReference type="Proteomes" id="UP000314294">
    <property type="component" value="Unassembled WGS sequence"/>
</dbReference>
<evidence type="ECO:0000313" key="2">
    <source>
        <dbReference type="Proteomes" id="UP000314294"/>
    </source>
</evidence>
<reference evidence="1 2" key="1">
    <citation type="submission" date="2019-03" db="EMBL/GenBank/DDBJ databases">
        <title>First draft genome of Liparis tanakae, snailfish: a comprehensive survey of snailfish specific genes.</title>
        <authorList>
            <person name="Kim W."/>
            <person name="Song I."/>
            <person name="Jeong J.-H."/>
            <person name="Kim D."/>
            <person name="Kim S."/>
            <person name="Ryu S."/>
            <person name="Song J.Y."/>
            <person name="Lee S.K."/>
        </authorList>
    </citation>
    <scope>NUCLEOTIDE SEQUENCE [LARGE SCALE GENOMIC DNA]</scope>
    <source>
        <tissue evidence="1">Muscle</tissue>
    </source>
</reference>
<organism evidence="1 2">
    <name type="scientific">Liparis tanakae</name>
    <name type="common">Tanaka's snailfish</name>
    <dbReference type="NCBI Taxonomy" id="230148"/>
    <lineage>
        <taxon>Eukaryota</taxon>
        <taxon>Metazoa</taxon>
        <taxon>Chordata</taxon>
        <taxon>Craniata</taxon>
        <taxon>Vertebrata</taxon>
        <taxon>Euteleostomi</taxon>
        <taxon>Actinopterygii</taxon>
        <taxon>Neopterygii</taxon>
        <taxon>Teleostei</taxon>
        <taxon>Neoteleostei</taxon>
        <taxon>Acanthomorphata</taxon>
        <taxon>Eupercaria</taxon>
        <taxon>Perciformes</taxon>
        <taxon>Cottioidei</taxon>
        <taxon>Cottales</taxon>
        <taxon>Liparidae</taxon>
        <taxon>Liparis</taxon>
    </lineage>
</organism>